<dbReference type="GO" id="GO:0070967">
    <property type="term" value="F:coenzyme F420 binding"/>
    <property type="evidence" value="ECO:0007669"/>
    <property type="project" value="TreeGrafter"/>
</dbReference>
<sequence length="143" mass="16192">MSFSDEELDYLRSQRIARFATVGSDGQPDAVPVGFEYDGAYLYIGGGMEPLKTRKFRNIEAGHTKVAVILDDLLSVDPWTPRYLRIYGTAELVERTGQFGAGRYLRITPTISWSFNLDGRPFSYDDKVTTTRTEHTREAVTSR</sequence>
<dbReference type="PANTHER" id="PTHR35176:SF6">
    <property type="entry name" value="HEME OXYGENASE HI_0854-RELATED"/>
    <property type="match status" value="1"/>
</dbReference>
<evidence type="ECO:0000256" key="1">
    <source>
        <dbReference type="ARBA" id="ARBA00023002"/>
    </source>
</evidence>
<keyword evidence="1 3" id="KW-0560">Oxidoreductase</keyword>
<evidence type="ECO:0000313" key="4">
    <source>
        <dbReference type="Proteomes" id="UP000292346"/>
    </source>
</evidence>
<dbReference type="SUPFAM" id="SSF50475">
    <property type="entry name" value="FMN-binding split barrel"/>
    <property type="match status" value="1"/>
</dbReference>
<dbReference type="Pfam" id="PF01243">
    <property type="entry name" value="PNPOx_N"/>
    <property type="match status" value="1"/>
</dbReference>
<keyword evidence="4" id="KW-1185">Reference proteome</keyword>
<accession>A0A4R0H5K2</accession>
<dbReference type="GO" id="GO:0005829">
    <property type="term" value="C:cytosol"/>
    <property type="evidence" value="ECO:0007669"/>
    <property type="project" value="TreeGrafter"/>
</dbReference>
<organism evidence="3 4">
    <name type="scientific">Kribbella soli</name>
    <dbReference type="NCBI Taxonomy" id="1124743"/>
    <lineage>
        <taxon>Bacteria</taxon>
        <taxon>Bacillati</taxon>
        <taxon>Actinomycetota</taxon>
        <taxon>Actinomycetes</taxon>
        <taxon>Propionibacteriales</taxon>
        <taxon>Kribbellaceae</taxon>
        <taxon>Kribbella</taxon>
    </lineage>
</organism>
<dbReference type="InterPro" id="IPR052019">
    <property type="entry name" value="F420H2_bilvrd_red/Heme_oxyg"/>
</dbReference>
<comment type="caution">
    <text evidence="3">The sequence shown here is derived from an EMBL/GenBank/DDBJ whole genome shotgun (WGS) entry which is preliminary data.</text>
</comment>
<dbReference type="RefSeq" id="WP_131343275.1">
    <property type="nucleotide sequence ID" value="NZ_SJJZ01000003.1"/>
</dbReference>
<gene>
    <name evidence="3" type="ORF">E0H45_29515</name>
</gene>
<dbReference type="Gene3D" id="2.30.110.10">
    <property type="entry name" value="Electron Transport, Fmn-binding Protein, Chain A"/>
    <property type="match status" value="1"/>
</dbReference>
<evidence type="ECO:0000313" key="3">
    <source>
        <dbReference type="EMBL" id="TCC06105.1"/>
    </source>
</evidence>
<dbReference type="AlphaFoldDB" id="A0A4R0H5K2"/>
<dbReference type="GO" id="GO:0016627">
    <property type="term" value="F:oxidoreductase activity, acting on the CH-CH group of donors"/>
    <property type="evidence" value="ECO:0007669"/>
    <property type="project" value="TreeGrafter"/>
</dbReference>
<dbReference type="NCBIfam" id="TIGR04023">
    <property type="entry name" value="PPOX_MSMEG_5819"/>
    <property type="match status" value="1"/>
</dbReference>
<dbReference type="Proteomes" id="UP000292346">
    <property type="component" value="Unassembled WGS sequence"/>
</dbReference>
<dbReference type="InterPro" id="IPR024031">
    <property type="entry name" value="MSMEG_5819/OxyR"/>
</dbReference>
<dbReference type="OrthoDB" id="3693562at2"/>
<dbReference type="PANTHER" id="PTHR35176">
    <property type="entry name" value="HEME OXYGENASE HI_0854-RELATED"/>
    <property type="match status" value="1"/>
</dbReference>
<dbReference type="InterPro" id="IPR011576">
    <property type="entry name" value="Pyridox_Oxase_N"/>
</dbReference>
<evidence type="ECO:0000259" key="2">
    <source>
        <dbReference type="Pfam" id="PF01243"/>
    </source>
</evidence>
<proteinExistence type="predicted"/>
<name>A0A4R0H5K2_9ACTN</name>
<reference evidence="3 4" key="1">
    <citation type="submission" date="2019-02" db="EMBL/GenBank/DDBJ databases">
        <title>Kribbella capetownensis sp. nov. and Kribbella speibonae sp. nov., isolated from soil.</title>
        <authorList>
            <person name="Curtis S.M."/>
            <person name="Norton I."/>
            <person name="Everest G.J."/>
            <person name="Meyers P.R."/>
        </authorList>
    </citation>
    <scope>NUCLEOTIDE SEQUENCE [LARGE SCALE GENOMIC DNA]</scope>
    <source>
        <strain evidence="3 4">KCTC 29219</strain>
    </source>
</reference>
<dbReference type="EMBL" id="SJJZ01000003">
    <property type="protein sequence ID" value="TCC06105.1"/>
    <property type="molecule type" value="Genomic_DNA"/>
</dbReference>
<feature type="domain" description="Pyridoxamine 5'-phosphate oxidase N-terminal" evidence="2">
    <location>
        <begin position="5"/>
        <end position="98"/>
    </location>
</feature>
<dbReference type="InterPro" id="IPR012349">
    <property type="entry name" value="Split_barrel_FMN-bd"/>
</dbReference>
<dbReference type="EC" id="1.-.-.-" evidence="3"/>
<protein>
    <submittedName>
        <fullName evidence="3">PPOX class F420-dependent oxidoreductase</fullName>
        <ecNumber evidence="3">1.-.-.-</ecNumber>
    </submittedName>
</protein>